<accession>A0A831RP70</accession>
<sequence length="315" mass="33954">MLVYAGEELARYGFGDGHPFGPDRYTRFLQAFREAGLDLRTAVRPPVAGTAADLLLFHTEEYVDRVRRLSARGSGMLDPDTPVFAGLFEAAVTVVGTVLEAVQRTLDGPGHLAFVPIAGLHHARRDGSAGFCVFNDCGIAIEALRRRHRLQRIAYVDIDAHHGDGVYYAFEEEPALCIVDFHEDGRFLYPGTGGATETGRGAAAGTKLNIPLPPGADDDLFLRLWPQALEFVRSQRPHFILLQCGADSIAGDPLTDLALTPAIHARVARDLARLVGDGGPRGMVALGGGGYDRDNLARAWTGVIEAMLATEEPGE</sequence>
<evidence type="ECO:0000256" key="3">
    <source>
        <dbReference type="ARBA" id="ARBA00020218"/>
    </source>
</evidence>
<name>A0A831RP70_9GAMM</name>
<dbReference type="PANTHER" id="PTHR10625:SF10">
    <property type="entry name" value="HISTONE DEACETYLASE HDAC1"/>
    <property type="match status" value="1"/>
</dbReference>
<dbReference type="SUPFAM" id="SSF52768">
    <property type="entry name" value="Arginase/deacetylase"/>
    <property type="match status" value="1"/>
</dbReference>
<dbReference type="PRINTS" id="PR01270">
    <property type="entry name" value="HDASUPER"/>
</dbReference>
<proteinExistence type="inferred from homology"/>
<evidence type="ECO:0000259" key="5">
    <source>
        <dbReference type="Pfam" id="PF00850"/>
    </source>
</evidence>
<comment type="pathway">
    <text evidence="1">Ketone degradation; acetoin degradation.</text>
</comment>
<dbReference type="InterPro" id="IPR023696">
    <property type="entry name" value="Ureohydrolase_dom_sf"/>
</dbReference>
<evidence type="ECO:0000256" key="2">
    <source>
        <dbReference type="ARBA" id="ARBA00005947"/>
    </source>
</evidence>
<gene>
    <name evidence="6" type="ORF">ENI96_09310</name>
</gene>
<dbReference type="GO" id="GO:0004407">
    <property type="term" value="F:histone deacetylase activity"/>
    <property type="evidence" value="ECO:0007669"/>
    <property type="project" value="TreeGrafter"/>
</dbReference>
<dbReference type="GO" id="GO:0040029">
    <property type="term" value="P:epigenetic regulation of gene expression"/>
    <property type="evidence" value="ECO:0007669"/>
    <property type="project" value="TreeGrafter"/>
</dbReference>
<dbReference type="InterPro" id="IPR023801">
    <property type="entry name" value="His_deacetylse_dom"/>
</dbReference>
<dbReference type="Gene3D" id="3.40.800.20">
    <property type="entry name" value="Histone deacetylase domain"/>
    <property type="match status" value="1"/>
</dbReference>
<organism evidence="6">
    <name type="scientific">Sedimenticola thiotaurini</name>
    <dbReference type="NCBI Taxonomy" id="1543721"/>
    <lineage>
        <taxon>Bacteria</taxon>
        <taxon>Pseudomonadati</taxon>
        <taxon>Pseudomonadota</taxon>
        <taxon>Gammaproteobacteria</taxon>
        <taxon>Chromatiales</taxon>
        <taxon>Sedimenticolaceae</taxon>
        <taxon>Sedimenticola</taxon>
    </lineage>
</organism>
<keyword evidence="4" id="KW-0006">Acetoin catabolism</keyword>
<reference evidence="6" key="1">
    <citation type="journal article" date="2020" name="mSystems">
        <title>Genome- and Community-Level Interaction Insights into Carbon Utilization and Element Cycling Functions of Hydrothermarchaeota in Hydrothermal Sediment.</title>
        <authorList>
            <person name="Zhou Z."/>
            <person name="Liu Y."/>
            <person name="Xu W."/>
            <person name="Pan J."/>
            <person name="Luo Z.H."/>
            <person name="Li M."/>
        </authorList>
    </citation>
    <scope>NUCLEOTIDE SEQUENCE [LARGE SCALE GENOMIC DNA]</scope>
    <source>
        <strain evidence="6">HyVt-443</strain>
    </source>
</reference>
<comment type="similarity">
    <text evidence="2">Belongs to the histone deacetylase family.</text>
</comment>
<dbReference type="InterPro" id="IPR003085">
    <property type="entry name" value="AcuC"/>
</dbReference>
<dbReference type="Pfam" id="PF00850">
    <property type="entry name" value="Hist_deacetyl"/>
    <property type="match status" value="1"/>
</dbReference>
<comment type="caution">
    <text evidence="6">The sequence shown here is derived from an EMBL/GenBank/DDBJ whole genome shotgun (WGS) entry which is preliminary data.</text>
</comment>
<dbReference type="EMBL" id="DRKP01000105">
    <property type="protein sequence ID" value="HEB96611.1"/>
    <property type="molecule type" value="Genomic_DNA"/>
</dbReference>
<dbReference type="PANTHER" id="PTHR10625">
    <property type="entry name" value="HISTONE DEACETYLASE HDAC1-RELATED"/>
    <property type="match status" value="1"/>
</dbReference>
<dbReference type="GO" id="GO:0045150">
    <property type="term" value="P:acetoin catabolic process"/>
    <property type="evidence" value="ECO:0007669"/>
    <property type="project" value="UniProtKB-UniPathway"/>
</dbReference>
<dbReference type="Proteomes" id="UP000886251">
    <property type="component" value="Unassembled WGS sequence"/>
</dbReference>
<evidence type="ECO:0000256" key="4">
    <source>
        <dbReference type="ARBA" id="ARBA00022627"/>
    </source>
</evidence>
<dbReference type="InterPro" id="IPR037138">
    <property type="entry name" value="His_deacetylse_dom_sf"/>
</dbReference>
<dbReference type="InterPro" id="IPR000286">
    <property type="entry name" value="HDACs"/>
</dbReference>
<evidence type="ECO:0000313" key="6">
    <source>
        <dbReference type="EMBL" id="HEB96611.1"/>
    </source>
</evidence>
<evidence type="ECO:0000256" key="1">
    <source>
        <dbReference type="ARBA" id="ARBA00005101"/>
    </source>
</evidence>
<dbReference type="UniPathway" id="UPA00040"/>
<dbReference type="AlphaFoldDB" id="A0A831RP70"/>
<feature type="domain" description="Histone deacetylase" evidence="5">
    <location>
        <begin position="18"/>
        <end position="307"/>
    </location>
</feature>
<protein>
    <recommendedName>
        <fullName evidence="3">Acetoin utilization protein AcuC</fullName>
    </recommendedName>
</protein>
<dbReference type="CDD" id="cd09994">
    <property type="entry name" value="HDAC_AcuC_like"/>
    <property type="match status" value="1"/>
</dbReference>